<dbReference type="EMBL" id="MH412654">
    <property type="protein sequence ID" value="AXQ70586.1"/>
    <property type="molecule type" value="Genomic_DNA"/>
</dbReference>
<feature type="compositionally biased region" description="Basic residues" evidence="1">
    <location>
        <begin position="454"/>
        <end position="464"/>
    </location>
</feature>
<reference evidence="4" key="1">
    <citation type="submission" date="2018-05" db="EMBL/GenBank/DDBJ databases">
        <authorList>
            <person name="You S."/>
        </authorList>
    </citation>
    <scope>NUCLEOTIDE SEQUENCE [LARGE SCALE GENOMIC DNA]</scope>
</reference>
<evidence type="ECO:0000259" key="2">
    <source>
        <dbReference type="Pfam" id="PF19846"/>
    </source>
</evidence>
<feature type="compositionally biased region" description="Basic and acidic residues" evidence="1">
    <location>
        <begin position="87"/>
        <end position="98"/>
    </location>
</feature>
<feature type="compositionally biased region" description="Basic and acidic residues" evidence="1">
    <location>
        <begin position="182"/>
        <end position="198"/>
    </location>
</feature>
<evidence type="ECO:0000256" key="1">
    <source>
        <dbReference type="SAM" id="MobiDB-lite"/>
    </source>
</evidence>
<protein>
    <recommendedName>
        <fullName evidence="2">DUF6321 domain-containing protein</fullName>
    </recommendedName>
</protein>
<evidence type="ECO:0000313" key="4">
    <source>
        <dbReference type="Proteomes" id="UP000257648"/>
    </source>
</evidence>
<feature type="region of interest" description="Disordered" evidence="1">
    <location>
        <begin position="1"/>
        <end position="110"/>
    </location>
</feature>
<feature type="compositionally biased region" description="Basic and acidic residues" evidence="1">
    <location>
        <begin position="45"/>
        <end position="59"/>
    </location>
</feature>
<dbReference type="Pfam" id="PF19846">
    <property type="entry name" value="DUF6321"/>
    <property type="match status" value="1"/>
</dbReference>
<sequence>MNEEGLRDWFGKSKSKDGKKGWVNVVTGGTCASDEPGEGTPKCVSSEKRASMSKAERLSAQRRKKAADPGQQQKSGAAKPTYVSTDKPVKKEEKDHEVSMAQSQLDNTIRDAKKLKSKLGKKEKNIPAWMQAKITDTEHNMDAASSYVGEGSMPTVKPTKKTVPMPNPPIKGRRNPAPMPTKDIEEAKDKPGKGSGKKDACYNKVKSRYDVWPSAYASGALVKCRKVGAANWGNKSEEFELGEKCWDGYEKKGMKKKGNKMVPNCVPVKENCGCEEPKMMRYCPKCGKNETRDECSYGPKTWDLYSMPVRLTPNQKKFDIATVAPANEEHVTEKYERIQRQGKTYTVFFTFRGQYKSLQFFFPTAKRPSREDVLIQLRKVYPDAILVNFFERDRIENEPLVQVEGAKSFEQFIGEMVEGAAWTKKAGKSESGGLNEKGRKSYERENPGSDLKAPSKKVGNKRRASFCARMKGMKSKLTSAKTANDPDSRINKSLRAWNC</sequence>
<feature type="region of interest" description="Disordered" evidence="1">
    <location>
        <begin position="149"/>
        <end position="198"/>
    </location>
</feature>
<dbReference type="InterPro" id="IPR046284">
    <property type="entry name" value="DUF6321"/>
</dbReference>
<proteinExistence type="predicted"/>
<keyword evidence="4" id="KW-1185">Reference proteome</keyword>
<dbReference type="GeneID" id="55001967"/>
<accession>A0A385EFR1</accession>
<dbReference type="KEGG" id="vg:55001967"/>
<dbReference type="Proteomes" id="UP000257648">
    <property type="component" value="Segment"/>
</dbReference>
<evidence type="ECO:0000313" key="3">
    <source>
        <dbReference type="EMBL" id="AXQ70586.1"/>
    </source>
</evidence>
<feature type="region of interest" description="Disordered" evidence="1">
    <location>
        <begin position="424"/>
        <end position="499"/>
    </location>
</feature>
<dbReference type="RefSeq" id="YP_009810945.1">
    <property type="nucleotide sequence ID" value="NC_048049.1"/>
</dbReference>
<feature type="domain" description="DUF6321" evidence="2">
    <location>
        <begin position="427"/>
        <end position="497"/>
    </location>
</feature>
<name>A0A385EFR1_9CAUD</name>
<feature type="compositionally biased region" description="Basic and acidic residues" evidence="1">
    <location>
        <begin position="1"/>
        <end position="20"/>
    </location>
</feature>
<feature type="compositionally biased region" description="Basic and acidic residues" evidence="1">
    <location>
        <begin position="436"/>
        <end position="447"/>
    </location>
</feature>
<organism evidence="3 4">
    <name type="scientific">Synechococcus phage S-T4</name>
    <dbReference type="NCBI Taxonomy" id="2268578"/>
    <lineage>
        <taxon>Viruses</taxon>
        <taxon>Duplodnaviria</taxon>
        <taxon>Heunggongvirae</taxon>
        <taxon>Uroviricota</taxon>
        <taxon>Caudoviricetes</taxon>
        <taxon>Pantevenvirales</taxon>
        <taxon>Kyanoviridae</taxon>
        <taxon>Tamkungvirus</taxon>
        <taxon>Tamkungvirus ST4</taxon>
    </lineage>
</organism>